<evidence type="ECO:0000256" key="2">
    <source>
        <dbReference type="SAM" id="Phobius"/>
    </source>
</evidence>
<evidence type="ECO:0000313" key="5">
    <source>
        <dbReference type="Proteomes" id="UP000242849"/>
    </source>
</evidence>
<keyword evidence="2" id="KW-0472">Membrane</keyword>
<evidence type="ECO:0000256" key="3">
    <source>
        <dbReference type="SAM" id="SignalP"/>
    </source>
</evidence>
<organism evidence="4 5">
    <name type="scientific">Pseudomonas anguilliseptica</name>
    <dbReference type="NCBI Taxonomy" id="53406"/>
    <lineage>
        <taxon>Bacteria</taxon>
        <taxon>Pseudomonadati</taxon>
        <taxon>Pseudomonadota</taxon>
        <taxon>Gammaproteobacteria</taxon>
        <taxon>Pseudomonadales</taxon>
        <taxon>Pseudomonadaceae</taxon>
        <taxon>Pseudomonas</taxon>
    </lineage>
</organism>
<keyword evidence="2" id="KW-0812">Transmembrane</keyword>
<feature type="transmembrane region" description="Helical" evidence="2">
    <location>
        <begin position="102"/>
        <end position="121"/>
    </location>
</feature>
<reference evidence="5" key="1">
    <citation type="submission" date="2016-10" db="EMBL/GenBank/DDBJ databases">
        <authorList>
            <person name="Varghese N."/>
            <person name="Submissions S."/>
        </authorList>
    </citation>
    <scope>NUCLEOTIDE SEQUENCE [LARGE SCALE GENOMIC DNA]</scope>
    <source>
        <strain evidence="5">DSM 12111</strain>
    </source>
</reference>
<dbReference type="EMBL" id="FNSC01000001">
    <property type="protein sequence ID" value="SEE44940.1"/>
    <property type="molecule type" value="Genomic_DNA"/>
</dbReference>
<keyword evidence="2" id="KW-1133">Transmembrane helix</keyword>
<dbReference type="STRING" id="53406.SAMN05421553_4826"/>
<feature type="chain" id="PRO_5017367573" description="Translation initiation factor 2" evidence="3">
    <location>
        <begin position="21"/>
        <end position="133"/>
    </location>
</feature>
<keyword evidence="5" id="KW-1185">Reference proteome</keyword>
<dbReference type="Proteomes" id="UP000242849">
    <property type="component" value="Unassembled WGS sequence"/>
</dbReference>
<proteinExistence type="predicted"/>
<sequence>MRPGPLFLLLTLCLPAVTQAEESPPQPLAEATSAQTQIDELEQRLALSEEQRPALSTELQNSSNERDTVQLQRLRQENQRLKLQLKKAQASPPQLLISEQQMWFATGAGAGLLGVIIGAFLRRGRRSRSEWLN</sequence>
<feature type="signal peptide" evidence="3">
    <location>
        <begin position="1"/>
        <end position="20"/>
    </location>
</feature>
<dbReference type="RefSeq" id="WP_090387510.1">
    <property type="nucleotide sequence ID" value="NZ_CP156749.1"/>
</dbReference>
<accession>A0A1H5IXN1</accession>
<name>A0A1H5IXN1_PSEAG</name>
<evidence type="ECO:0000313" key="4">
    <source>
        <dbReference type="EMBL" id="SEE44940.1"/>
    </source>
</evidence>
<gene>
    <name evidence="4" type="ORF">SAMN05421553_4826</name>
</gene>
<dbReference type="AlphaFoldDB" id="A0A1H5IXN1"/>
<dbReference type="OrthoDB" id="7030625at2"/>
<feature type="region of interest" description="Disordered" evidence="1">
    <location>
        <begin position="49"/>
        <end position="69"/>
    </location>
</feature>
<evidence type="ECO:0008006" key="6">
    <source>
        <dbReference type="Google" id="ProtNLM"/>
    </source>
</evidence>
<protein>
    <recommendedName>
        <fullName evidence="6">Translation initiation factor 2</fullName>
    </recommendedName>
</protein>
<evidence type="ECO:0000256" key="1">
    <source>
        <dbReference type="SAM" id="MobiDB-lite"/>
    </source>
</evidence>
<keyword evidence="3" id="KW-0732">Signal</keyword>